<dbReference type="EMBL" id="LUEZ02000124">
    <property type="protein sequence ID" value="RDB16529.1"/>
    <property type="molecule type" value="Genomic_DNA"/>
</dbReference>
<dbReference type="AlphaFoldDB" id="A0A369J3A7"/>
<proteinExistence type="predicted"/>
<evidence type="ECO:0000313" key="2">
    <source>
        <dbReference type="Proteomes" id="UP000076154"/>
    </source>
</evidence>
<keyword evidence="2" id="KW-1185">Reference proteome</keyword>
<dbReference type="InParanoid" id="A0A369J3A7"/>
<name>A0A369J3A7_HYPMA</name>
<evidence type="ECO:0000313" key="1">
    <source>
        <dbReference type="EMBL" id="RDB16529.1"/>
    </source>
</evidence>
<protein>
    <submittedName>
        <fullName evidence="1">Uncharacterized protein</fullName>
    </submittedName>
</protein>
<organism evidence="1 2">
    <name type="scientific">Hypsizygus marmoreus</name>
    <name type="common">White beech mushroom</name>
    <name type="synonym">Agaricus marmoreus</name>
    <dbReference type="NCBI Taxonomy" id="39966"/>
    <lineage>
        <taxon>Eukaryota</taxon>
        <taxon>Fungi</taxon>
        <taxon>Dikarya</taxon>
        <taxon>Basidiomycota</taxon>
        <taxon>Agaricomycotina</taxon>
        <taxon>Agaricomycetes</taxon>
        <taxon>Agaricomycetidae</taxon>
        <taxon>Agaricales</taxon>
        <taxon>Tricholomatineae</taxon>
        <taxon>Lyophyllaceae</taxon>
        <taxon>Hypsizygus</taxon>
    </lineage>
</organism>
<accession>A0A369J3A7</accession>
<comment type="caution">
    <text evidence="1">The sequence shown here is derived from an EMBL/GenBank/DDBJ whole genome shotgun (WGS) entry which is preliminary data.</text>
</comment>
<reference evidence="1" key="1">
    <citation type="submission" date="2018-04" db="EMBL/GenBank/DDBJ databases">
        <title>Whole genome sequencing of Hypsizygus marmoreus.</title>
        <authorList>
            <person name="Choi I.-G."/>
            <person name="Min B."/>
            <person name="Kim J.-G."/>
            <person name="Kim S."/>
            <person name="Oh Y.-L."/>
            <person name="Kong W.-S."/>
            <person name="Park H."/>
            <person name="Jeong J."/>
            <person name="Song E.-S."/>
        </authorList>
    </citation>
    <scope>NUCLEOTIDE SEQUENCE [LARGE SCALE GENOMIC DNA]</scope>
    <source>
        <strain evidence="1">51987-8</strain>
    </source>
</reference>
<sequence length="69" mass="7703">MDTGRLKAVVRTWRATTFGDEAVEGREKAFYSARSPKGTASLEQALSIRSGEWEIGGSWRGRDDMCSFE</sequence>
<dbReference type="Proteomes" id="UP000076154">
    <property type="component" value="Unassembled WGS sequence"/>
</dbReference>
<gene>
    <name evidence="1" type="ORF">Hypma_002975</name>
</gene>